<feature type="region of interest" description="Disordered" evidence="2">
    <location>
        <begin position="368"/>
        <end position="395"/>
    </location>
</feature>
<name>A0A1R2BJJ5_9CILI</name>
<keyword evidence="1" id="KW-0175">Coiled coil</keyword>
<reference evidence="3 4" key="1">
    <citation type="submission" date="2016-11" db="EMBL/GenBank/DDBJ databases">
        <title>The macronuclear genome of Stentor coeruleus: a giant cell with tiny introns.</title>
        <authorList>
            <person name="Slabodnick M."/>
            <person name="Ruby J.G."/>
            <person name="Reiff S.B."/>
            <person name="Swart E.C."/>
            <person name="Gosai S."/>
            <person name="Prabakaran S."/>
            <person name="Witkowska E."/>
            <person name="Larue G.E."/>
            <person name="Fisher S."/>
            <person name="Freeman R.M."/>
            <person name="Gunawardena J."/>
            <person name="Chu W."/>
            <person name="Stover N.A."/>
            <person name="Gregory B.D."/>
            <person name="Nowacki M."/>
            <person name="Derisi J."/>
            <person name="Roy S.W."/>
            <person name="Marshall W.F."/>
            <person name="Sood P."/>
        </authorList>
    </citation>
    <scope>NUCLEOTIDE SEQUENCE [LARGE SCALE GENOMIC DNA]</scope>
    <source>
        <strain evidence="3">WM001</strain>
    </source>
</reference>
<evidence type="ECO:0000313" key="4">
    <source>
        <dbReference type="Proteomes" id="UP000187209"/>
    </source>
</evidence>
<proteinExistence type="predicted"/>
<gene>
    <name evidence="3" type="ORF">SteCoe_23604</name>
</gene>
<organism evidence="3 4">
    <name type="scientific">Stentor coeruleus</name>
    <dbReference type="NCBI Taxonomy" id="5963"/>
    <lineage>
        <taxon>Eukaryota</taxon>
        <taxon>Sar</taxon>
        <taxon>Alveolata</taxon>
        <taxon>Ciliophora</taxon>
        <taxon>Postciliodesmatophora</taxon>
        <taxon>Heterotrichea</taxon>
        <taxon>Heterotrichida</taxon>
        <taxon>Stentoridae</taxon>
        <taxon>Stentor</taxon>
    </lineage>
</organism>
<evidence type="ECO:0000256" key="1">
    <source>
        <dbReference type="SAM" id="Coils"/>
    </source>
</evidence>
<keyword evidence="4" id="KW-1185">Reference proteome</keyword>
<comment type="caution">
    <text evidence="3">The sequence shown here is derived from an EMBL/GenBank/DDBJ whole genome shotgun (WGS) entry which is preliminary data.</text>
</comment>
<feature type="region of interest" description="Disordered" evidence="2">
    <location>
        <begin position="130"/>
        <end position="152"/>
    </location>
</feature>
<dbReference type="AlphaFoldDB" id="A0A1R2BJJ5"/>
<feature type="coiled-coil region" evidence="1">
    <location>
        <begin position="81"/>
        <end position="115"/>
    </location>
</feature>
<dbReference type="EMBL" id="MPUH01000603">
    <property type="protein sequence ID" value="OMJ76934.1"/>
    <property type="molecule type" value="Genomic_DNA"/>
</dbReference>
<accession>A0A1R2BJJ5</accession>
<protein>
    <submittedName>
        <fullName evidence="3">Uncharacterized protein</fullName>
    </submittedName>
</protein>
<evidence type="ECO:0000256" key="2">
    <source>
        <dbReference type="SAM" id="MobiDB-lite"/>
    </source>
</evidence>
<dbReference type="Proteomes" id="UP000187209">
    <property type="component" value="Unassembled WGS sequence"/>
</dbReference>
<evidence type="ECO:0000313" key="3">
    <source>
        <dbReference type="EMBL" id="OMJ76934.1"/>
    </source>
</evidence>
<sequence length="395" mass="47179">METTSKNNQKHDPENNLNTKGLEIIDKNPLSYNLSDRFHKDSDKFEDQEQDLDPFTTKSIKNEQDFQNIPINISSPKQELIENDESNLNSIQKRLQSAEKEKNEVEIMLEKVKDSILGIDTLENYSESYRKPNLKDKNDTVAKHEEAKKRSELTNQKLKLYREDQKRREIALTQELKKINKRIIKEQKLLKEQKAKEKEQKNEEYMAELEKMKEKKAKRKSELEEIKKRQQELDNIKNTKPLYMRIEERYKTEIEKFEAKKYKESKNNQGFSPIRMMDIMDHAKWYDDIKNEHKKRVEREMQLRSMGDKTKSNNNLTSAWTAKIIDDDKRMKTELTRASQERLNLIEKKTKYADFVKELFKPTIDRLKRQETGDLGNNKCEQRCRSNSHRSPVND</sequence>
<feature type="region of interest" description="Disordered" evidence="2">
    <location>
        <begin position="1"/>
        <end position="24"/>
    </location>
</feature>